<dbReference type="EMBL" id="RJGP01001753">
    <property type="protein sequence ID" value="RVZ08739.1"/>
    <property type="molecule type" value="Genomic_DNA"/>
</dbReference>
<protein>
    <submittedName>
        <fullName evidence="1">Thioredoxin</fullName>
    </submittedName>
</protein>
<comment type="caution">
    <text evidence="1">The sequence shown here is derived from an EMBL/GenBank/DDBJ whole genome shotgun (WGS) entry which is preliminary data.</text>
</comment>
<organism evidence="1 2">
    <name type="scientific">Helicobacter pylori</name>
    <name type="common">Campylobacter pylori</name>
    <dbReference type="NCBI Taxonomy" id="210"/>
    <lineage>
        <taxon>Bacteria</taxon>
        <taxon>Pseudomonadati</taxon>
        <taxon>Campylobacterota</taxon>
        <taxon>Epsilonproteobacteria</taxon>
        <taxon>Campylobacterales</taxon>
        <taxon>Helicobacteraceae</taxon>
        <taxon>Helicobacter</taxon>
    </lineage>
</organism>
<gene>
    <name evidence="1" type="ORF">EC518_15750</name>
</gene>
<dbReference type="Proteomes" id="UP000289022">
    <property type="component" value="Unassembled WGS sequence"/>
</dbReference>
<proteinExistence type="predicted"/>
<dbReference type="AlphaFoldDB" id="A0A438VDS2"/>
<feature type="non-terminal residue" evidence="1">
    <location>
        <position position="27"/>
    </location>
</feature>
<evidence type="ECO:0000313" key="1">
    <source>
        <dbReference type="EMBL" id="RVZ08739.1"/>
    </source>
</evidence>
<sequence length="27" mass="3159">MSHYIELTEENFESTIKKGVALVDFWA</sequence>
<reference evidence="1 2" key="1">
    <citation type="submission" date="2018-11" db="EMBL/GenBank/DDBJ databases">
        <title>Genetic determinants and prediction of antibiotic resistance phenotypes in Helicobacter pylori.</title>
        <authorList>
            <person name="Wagner K."/>
        </authorList>
    </citation>
    <scope>NUCLEOTIDE SEQUENCE [LARGE SCALE GENOMIC DNA]</scope>
    <source>
        <strain evidence="1 2">ZH70</strain>
    </source>
</reference>
<accession>A0A438VDS2</accession>
<name>A0A438VDS2_HELPX</name>
<dbReference type="Gene3D" id="3.40.30.10">
    <property type="entry name" value="Glutaredoxin"/>
    <property type="match status" value="1"/>
</dbReference>
<evidence type="ECO:0000313" key="2">
    <source>
        <dbReference type="Proteomes" id="UP000289022"/>
    </source>
</evidence>